<sequence length="336" mass="38438">MSELDICSRREADRFIQEGRVLLHGSPVARILGQKVPFDETEIVLLNGKNTTTGTNQNEVTTSPLEFSWSQLQTAAVVLHKPVGYISGQPEGAKKHVPAVRLLTKTNAHIVRSTYDSIDNNSNNEEFRHAQSIVQDSLSFQWHHPTKSQEPTLEGYVPAGRLDLESSGLIIFTKNGVMAKKLISGGTRIEKEYYVLVEPLQGLTRYEQAAGMSWANLPRQPHRKLDRMRRGGFRLFGDDDKPLRRVVAAEWIHPEEQPFYFTNHNNNTDHHRRHVLRLVLTEGRKHQIRRMCREMLGMHVLQLVRTRIGSIELGSLPEGKWRPLRQEEARMIHQSG</sequence>
<dbReference type="InterPro" id="IPR036986">
    <property type="entry name" value="S4_RNA-bd_sf"/>
</dbReference>
<name>A0A9N8E1M5_9STRA</name>
<dbReference type="GO" id="GO:0003723">
    <property type="term" value="F:RNA binding"/>
    <property type="evidence" value="ECO:0007669"/>
    <property type="project" value="InterPro"/>
</dbReference>
<dbReference type="Proteomes" id="UP001153069">
    <property type="component" value="Unassembled WGS sequence"/>
</dbReference>
<dbReference type="PANTHER" id="PTHR47683:SF2">
    <property type="entry name" value="RNA-BINDING S4 DOMAIN-CONTAINING PROTEIN"/>
    <property type="match status" value="1"/>
</dbReference>
<dbReference type="Gene3D" id="3.30.2350.10">
    <property type="entry name" value="Pseudouridine synthase"/>
    <property type="match status" value="1"/>
</dbReference>
<dbReference type="OrthoDB" id="440619at2759"/>
<dbReference type="InterPro" id="IPR050343">
    <property type="entry name" value="RsuA_PseudoU_synthase"/>
</dbReference>
<evidence type="ECO:0000259" key="2">
    <source>
        <dbReference type="Pfam" id="PF00849"/>
    </source>
</evidence>
<gene>
    <name evidence="3" type="ORF">SEMRO_442_G143800.1</name>
</gene>
<comment type="caution">
    <text evidence="3">The sequence shown here is derived from an EMBL/GenBank/DDBJ whole genome shotgun (WGS) entry which is preliminary data.</text>
</comment>
<dbReference type="GO" id="GO:0009982">
    <property type="term" value="F:pseudouridine synthase activity"/>
    <property type="evidence" value="ECO:0007669"/>
    <property type="project" value="InterPro"/>
</dbReference>
<feature type="domain" description="Pseudouridine synthase RsuA/RluA-like" evidence="2">
    <location>
        <begin position="77"/>
        <end position="293"/>
    </location>
</feature>
<dbReference type="InterPro" id="IPR020103">
    <property type="entry name" value="PsdUridine_synth_cat_dom_sf"/>
</dbReference>
<evidence type="ECO:0000313" key="4">
    <source>
        <dbReference type="Proteomes" id="UP001153069"/>
    </source>
</evidence>
<keyword evidence="1" id="KW-0413">Isomerase</keyword>
<evidence type="ECO:0000256" key="1">
    <source>
        <dbReference type="ARBA" id="ARBA00023235"/>
    </source>
</evidence>
<dbReference type="AlphaFoldDB" id="A0A9N8E1M5"/>
<evidence type="ECO:0000313" key="3">
    <source>
        <dbReference type="EMBL" id="CAB9510560.1"/>
    </source>
</evidence>
<reference evidence="3" key="1">
    <citation type="submission" date="2020-06" db="EMBL/GenBank/DDBJ databases">
        <authorList>
            <consortium name="Plant Systems Biology data submission"/>
        </authorList>
    </citation>
    <scope>NUCLEOTIDE SEQUENCE</scope>
    <source>
        <strain evidence="3">D6</strain>
    </source>
</reference>
<dbReference type="GO" id="GO:0001522">
    <property type="term" value="P:pseudouridine synthesis"/>
    <property type="evidence" value="ECO:0007669"/>
    <property type="project" value="InterPro"/>
</dbReference>
<protein>
    <submittedName>
        <fullName evidence="3">Ribosomal small subunit pseudouridine synthase A</fullName>
    </submittedName>
</protein>
<dbReference type="SUPFAM" id="SSF55120">
    <property type="entry name" value="Pseudouridine synthase"/>
    <property type="match status" value="1"/>
</dbReference>
<dbReference type="InterPro" id="IPR006145">
    <property type="entry name" value="PsdUridine_synth_RsuA/RluA"/>
</dbReference>
<proteinExistence type="predicted"/>
<dbReference type="Gene3D" id="3.10.290.10">
    <property type="entry name" value="RNA-binding S4 domain"/>
    <property type="match status" value="1"/>
</dbReference>
<keyword evidence="4" id="KW-1185">Reference proteome</keyword>
<dbReference type="Pfam" id="PF00849">
    <property type="entry name" value="PseudoU_synth_2"/>
    <property type="match status" value="1"/>
</dbReference>
<dbReference type="EMBL" id="CAICTM010000441">
    <property type="protein sequence ID" value="CAB9510560.1"/>
    <property type="molecule type" value="Genomic_DNA"/>
</dbReference>
<organism evidence="3 4">
    <name type="scientific">Seminavis robusta</name>
    <dbReference type="NCBI Taxonomy" id="568900"/>
    <lineage>
        <taxon>Eukaryota</taxon>
        <taxon>Sar</taxon>
        <taxon>Stramenopiles</taxon>
        <taxon>Ochrophyta</taxon>
        <taxon>Bacillariophyta</taxon>
        <taxon>Bacillariophyceae</taxon>
        <taxon>Bacillariophycidae</taxon>
        <taxon>Naviculales</taxon>
        <taxon>Naviculaceae</taxon>
        <taxon>Seminavis</taxon>
    </lineage>
</organism>
<accession>A0A9N8E1M5</accession>
<dbReference type="PANTHER" id="PTHR47683">
    <property type="entry name" value="PSEUDOURIDINE SYNTHASE FAMILY PROTEIN-RELATED"/>
    <property type="match status" value="1"/>
</dbReference>